<dbReference type="Proteomes" id="UP000305778">
    <property type="component" value="Unassembled WGS sequence"/>
</dbReference>
<accession>A0A4U0T8Y8</accession>
<dbReference type="SUPFAM" id="SSF53448">
    <property type="entry name" value="Nucleotide-diphospho-sugar transferases"/>
    <property type="match status" value="1"/>
</dbReference>
<proteinExistence type="predicted"/>
<reference evidence="6 7" key="1">
    <citation type="submission" date="2019-04" db="EMBL/GenBank/DDBJ databases">
        <title>Streptomyces oryziradicis sp. nov., a novel actinomycete isolated from rhizosphere soil of rice (Oryza sativa L.).</title>
        <authorList>
            <person name="Li C."/>
        </authorList>
    </citation>
    <scope>NUCLEOTIDE SEQUENCE [LARGE SCALE GENOMIC DNA]</scope>
    <source>
        <strain evidence="6 7">NEAU-C40</strain>
    </source>
</reference>
<evidence type="ECO:0000256" key="5">
    <source>
        <dbReference type="ARBA" id="ARBA00023136"/>
    </source>
</evidence>
<keyword evidence="3" id="KW-0328">Glycosyltransferase</keyword>
<keyword evidence="7" id="KW-1185">Reference proteome</keyword>
<dbReference type="OrthoDB" id="9777873at2"/>
<protein>
    <submittedName>
        <fullName evidence="6">Glycosyltransferase family 2 protein</fullName>
    </submittedName>
</protein>
<dbReference type="GO" id="GO:0016757">
    <property type="term" value="F:glycosyltransferase activity"/>
    <property type="evidence" value="ECO:0007669"/>
    <property type="project" value="UniProtKB-KW"/>
</dbReference>
<dbReference type="AlphaFoldDB" id="A0A4U0T8Y8"/>
<dbReference type="Pfam" id="PF13641">
    <property type="entry name" value="Glyco_tranf_2_3"/>
    <property type="match status" value="1"/>
</dbReference>
<evidence type="ECO:0000313" key="6">
    <source>
        <dbReference type="EMBL" id="TKA12205.1"/>
    </source>
</evidence>
<gene>
    <name evidence="6" type="ORF">FCI23_07920</name>
</gene>
<dbReference type="GO" id="GO:0005886">
    <property type="term" value="C:plasma membrane"/>
    <property type="evidence" value="ECO:0007669"/>
    <property type="project" value="UniProtKB-SubCell"/>
</dbReference>
<dbReference type="PANTHER" id="PTHR43646">
    <property type="entry name" value="GLYCOSYLTRANSFERASE"/>
    <property type="match status" value="1"/>
</dbReference>
<keyword evidence="5" id="KW-0472">Membrane</keyword>
<keyword evidence="4 6" id="KW-0808">Transferase</keyword>
<evidence type="ECO:0000256" key="3">
    <source>
        <dbReference type="ARBA" id="ARBA00022676"/>
    </source>
</evidence>
<comment type="caution">
    <text evidence="6">The sequence shown here is derived from an EMBL/GenBank/DDBJ whole genome shotgun (WGS) entry which is preliminary data.</text>
</comment>
<evidence type="ECO:0000256" key="4">
    <source>
        <dbReference type="ARBA" id="ARBA00022679"/>
    </source>
</evidence>
<dbReference type="PANTHER" id="PTHR43646:SF2">
    <property type="entry name" value="GLYCOSYLTRANSFERASE 2-LIKE DOMAIN-CONTAINING PROTEIN"/>
    <property type="match status" value="1"/>
</dbReference>
<dbReference type="Gene3D" id="3.90.550.10">
    <property type="entry name" value="Spore Coat Polysaccharide Biosynthesis Protein SpsA, Chain A"/>
    <property type="match status" value="1"/>
</dbReference>
<evidence type="ECO:0000256" key="1">
    <source>
        <dbReference type="ARBA" id="ARBA00004236"/>
    </source>
</evidence>
<evidence type="ECO:0000313" key="7">
    <source>
        <dbReference type="Proteomes" id="UP000305778"/>
    </source>
</evidence>
<comment type="subcellular location">
    <subcellularLocation>
        <location evidence="1">Cell membrane</location>
    </subcellularLocation>
</comment>
<sequence length="262" mass="27774">MIRAVAVVVPAHDEQELLDGCLRSVRRAAAHPALRAATVRTFVIADSCRDATAEIGRRHGAEVVEAALGSAGAARALGSARALARLLRPASELRPQEIWLAHTDADTRVPACWLAGQLDRAAQGIHAVVGTVEVDDWSEHLPGTAARFRRYYAALRDPSGGVPGPHPHVHGANLALRADAYAAVGGFPPVTTGEDRALVAALESAGCRVHRTDSHPVRTSARRASRAPGGFGDFLRALEARERWRRPAAASYPPPVPPLGGR</sequence>
<name>A0A4U0T8Y8_9ACTN</name>
<organism evidence="6 7">
    <name type="scientific">Actinacidiphila oryziradicis</name>
    <dbReference type="NCBI Taxonomy" id="2571141"/>
    <lineage>
        <taxon>Bacteria</taxon>
        <taxon>Bacillati</taxon>
        <taxon>Actinomycetota</taxon>
        <taxon>Actinomycetes</taxon>
        <taxon>Kitasatosporales</taxon>
        <taxon>Streptomycetaceae</taxon>
        <taxon>Actinacidiphila</taxon>
    </lineage>
</organism>
<dbReference type="InterPro" id="IPR029044">
    <property type="entry name" value="Nucleotide-diphossugar_trans"/>
</dbReference>
<dbReference type="EMBL" id="SUMC01000005">
    <property type="protein sequence ID" value="TKA12205.1"/>
    <property type="molecule type" value="Genomic_DNA"/>
</dbReference>
<evidence type="ECO:0000256" key="2">
    <source>
        <dbReference type="ARBA" id="ARBA00022475"/>
    </source>
</evidence>
<keyword evidence="2" id="KW-1003">Cell membrane</keyword>
<dbReference type="RefSeq" id="WP_136722738.1">
    <property type="nucleotide sequence ID" value="NZ_SUMC01000005.1"/>
</dbReference>